<dbReference type="SUPFAM" id="SSF56281">
    <property type="entry name" value="Metallo-hydrolase/oxidoreductase"/>
    <property type="match status" value="1"/>
</dbReference>
<evidence type="ECO:0000256" key="1">
    <source>
        <dbReference type="ARBA" id="ARBA00001947"/>
    </source>
</evidence>
<comment type="cofactor">
    <cofactor evidence="1">
        <name>Zn(2+)</name>
        <dbReference type="ChEBI" id="CHEBI:29105"/>
    </cofactor>
</comment>
<feature type="non-terminal residue" evidence="6">
    <location>
        <position position="181"/>
    </location>
</feature>
<name>A0A3B0UWH9_9ZZZZ</name>
<evidence type="ECO:0000256" key="4">
    <source>
        <dbReference type="ARBA" id="ARBA00022833"/>
    </source>
</evidence>
<dbReference type="AlphaFoldDB" id="A0A3B0UWH9"/>
<gene>
    <name evidence="6" type="ORF">MNBD_CHLOROFLEXI01-4151</name>
</gene>
<dbReference type="GO" id="GO:0016787">
    <property type="term" value="F:hydrolase activity"/>
    <property type="evidence" value="ECO:0007669"/>
    <property type="project" value="UniProtKB-KW"/>
</dbReference>
<protein>
    <submittedName>
        <fullName evidence="6">MBL-fold metallo-hydrolase superfamily</fullName>
    </submittedName>
</protein>
<evidence type="ECO:0000256" key="2">
    <source>
        <dbReference type="ARBA" id="ARBA00022723"/>
    </source>
</evidence>
<organism evidence="6">
    <name type="scientific">hydrothermal vent metagenome</name>
    <dbReference type="NCBI Taxonomy" id="652676"/>
    <lineage>
        <taxon>unclassified sequences</taxon>
        <taxon>metagenomes</taxon>
        <taxon>ecological metagenomes</taxon>
    </lineage>
</organism>
<keyword evidence="3 6" id="KW-0378">Hydrolase</keyword>
<dbReference type="Pfam" id="PF00753">
    <property type="entry name" value="Lactamase_B"/>
    <property type="match status" value="1"/>
</dbReference>
<dbReference type="GO" id="GO:0046872">
    <property type="term" value="F:metal ion binding"/>
    <property type="evidence" value="ECO:0007669"/>
    <property type="project" value="UniProtKB-KW"/>
</dbReference>
<reference evidence="6" key="1">
    <citation type="submission" date="2018-06" db="EMBL/GenBank/DDBJ databases">
        <authorList>
            <person name="Zhirakovskaya E."/>
        </authorList>
    </citation>
    <scope>NUCLEOTIDE SEQUENCE</scope>
</reference>
<dbReference type="InterPro" id="IPR001279">
    <property type="entry name" value="Metallo-B-lactamas"/>
</dbReference>
<sequence>MIEILQLPLGPLQTNCYLVACKETMKAAVIDPSWNGRNIAAIATEHGYTITHILLTHSHFDHVGGLAELKEEADAPIYIHPEAVEMLAYATESAARFNLTLPTPPAASDMLAEGDVIEVGQLKLEVLFTPGHAPGHVCFYIKEHHVLLDGDVLFQGSIGRTDLPGGDYPTLMKSIEEKLLP</sequence>
<evidence type="ECO:0000256" key="3">
    <source>
        <dbReference type="ARBA" id="ARBA00022801"/>
    </source>
</evidence>
<keyword evidence="2" id="KW-0479">Metal-binding</keyword>
<dbReference type="CDD" id="cd06262">
    <property type="entry name" value="metallo-hydrolase-like_MBL-fold"/>
    <property type="match status" value="1"/>
</dbReference>
<proteinExistence type="predicted"/>
<feature type="domain" description="Metallo-beta-lactamase" evidence="5">
    <location>
        <begin position="13"/>
        <end position="181"/>
    </location>
</feature>
<dbReference type="PANTHER" id="PTHR46233:SF3">
    <property type="entry name" value="HYDROXYACYLGLUTATHIONE HYDROLASE GLOC"/>
    <property type="match status" value="1"/>
</dbReference>
<dbReference type="PANTHER" id="PTHR46233">
    <property type="entry name" value="HYDROXYACYLGLUTATHIONE HYDROLASE GLOC"/>
    <property type="match status" value="1"/>
</dbReference>
<dbReference type="SMART" id="SM00849">
    <property type="entry name" value="Lactamase_B"/>
    <property type="match status" value="1"/>
</dbReference>
<dbReference type="InterPro" id="IPR036866">
    <property type="entry name" value="RibonucZ/Hydroxyglut_hydro"/>
</dbReference>
<evidence type="ECO:0000313" key="6">
    <source>
        <dbReference type="EMBL" id="VAW35458.1"/>
    </source>
</evidence>
<dbReference type="EMBL" id="UOEU01000586">
    <property type="protein sequence ID" value="VAW35458.1"/>
    <property type="molecule type" value="Genomic_DNA"/>
</dbReference>
<dbReference type="InterPro" id="IPR051453">
    <property type="entry name" value="MBL_Glyoxalase_II"/>
</dbReference>
<accession>A0A3B0UWH9</accession>
<evidence type="ECO:0000259" key="5">
    <source>
        <dbReference type="SMART" id="SM00849"/>
    </source>
</evidence>
<keyword evidence="4" id="KW-0862">Zinc</keyword>
<dbReference type="Gene3D" id="3.60.15.10">
    <property type="entry name" value="Ribonuclease Z/Hydroxyacylglutathione hydrolase-like"/>
    <property type="match status" value="1"/>
</dbReference>